<feature type="compositionally biased region" description="Acidic residues" evidence="1">
    <location>
        <begin position="21"/>
        <end position="32"/>
    </location>
</feature>
<feature type="region of interest" description="Disordered" evidence="1">
    <location>
        <begin position="1"/>
        <end position="32"/>
    </location>
</feature>
<evidence type="ECO:0000313" key="4">
    <source>
        <dbReference type="EMBL" id="CAB4188644.1"/>
    </source>
</evidence>
<sequence length="32" mass="3725">MSFLDPIVPEPRWGVVSPNVEPDEWNEPEEDD</sequence>
<accession>A0A6J5RAK5</accession>
<organism evidence="4">
    <name type="scientific">uncultured Caudovirales phage</name>
    <dbReference type="NCBI Taxonomy" id="2100421"/>
    <lineage>
        <taxon>Viruses</taxon>
        <taxon>Duplodnaviria</taxon>
        <taxon>Heunggongvirae</taxon>
        <taxon>Uroviricota</taxon>
        <taxon>Caudoviricetes</taxon>
        <taxon>Peduoviridae</taxon>
        <taxon>Maltschvirus</taxon>
        <taxon>Maltschvirus maltsch</taxon>
    </lineage>
</organism>
<evidence type="ECO:0000313" key="2">
    <source>
        <dbReference type="EMBL" id="CAB4174890.1"/>
    </source>
</evidence>
<dbReference type="EMBL" id="LR796984">
    <property type="protein sequence ID" value="CAB4179859.1"/>
    <property type="molecule type" value="Genomic_DNA"/>
</dbReference>
<gene>
    <name evidence="3" type="ORF">UFOVP1035_85</name>
    <name evidence="4" type="ORF">UFOVP1181_44</name>
    <name evidence="2" type="ORF">UFOVP965_89</name>
</gene>
<dbReference type="EMBL" id="LR796920">
    <property type="protein sequence ID" value="CAB4174890.1"/>
    <property type="molecule type" value="Genomic_DNA"/>
</dbReference>
<reference evidence="4" key="1">
    <citation type="submission" date="2020-05" db="EMBL/GenBank/DDBJ databases">
        <authorList>
            <person name="Chiriac C."/>
            <person name="Salcher M."/>
            <person name="Ghai R."/>
            <person name="Kavagutti S V."/>
        </authorList>
    </citation>
    <scope>NUCLEOTIDE SEQUENCE</scope>
</reference>
<name>A0A6J5RAK5_9CAUD</name>
<dbReference type="EMBL" id="LR797127">
    <property type="protein sequence ID" value="CAB4188644.1"/>
    <property type="molecule type" value="Genomic_DNA"/>
</dbReference>
<evidence type="ECO:0000256" key="1">
    <source>
        <dbReference type="SAM" id="MobiDB-lite"/>
    </source>
</evidence>
<evidence type="ECO:0000313" key="3">
    <source>
        <dbReference type="EMBL" id="CAB4179859.1"/>
    </source>
</evidence>
<protein>
    <submittedName>
        <fullName evidence="4">Uncharacterized protein</fullName>
    </submittedName>
</protein>
<proteinExistence type="predicted"/>